<feature type="region of interest" description="Disordered" evidence="1">
    <location>
        <begin position="40"/>
        <end position="80"/>
    </location>
</feature>
<sequence>MTASPESIAVLENCCSPLRRLTSPAPLNPREQTFLRSPLADVNNSGGVHSSPQSFPSRRPRGYQKDSSANLNDFIAKKNS</sequence>
<evidence type="ECO:0000313" key="2">
    <source>
        <dbReference type="EMBL" id="GBP27521.1"/>
    </source>
</evidence>
<keyword evidence="3" id="KW-1185">Reference proteome</keyword>
<protein>
    <submittedName>
        <fullName evidence="2">Uncharacterized protein</fullName>
    </submittedName>
</protein>
<accession>A0A4C1UM48</accession>
<organism evidence="2 3">
    <name type="scientific">Eumeta variegata</name>
    <name type="common">Bagworm moth</name>
    <name type="synonym">Eumeta japonica</name>
    <dbReference type="NCBI Taxonomy" id="151549"/>
    <lineage>
        <taxon>Eukaryota</taxon>
        <taxon>Metazoa</taxon>
        <taxon>Ecdysozoa</taxon>
        <taxon>Arthropoda</taxon>
        <taxon>Hexapoda</taxon>
        <taxon>Insecta</taxon>
        <taxon>Pterygota</taxon>
        <taxon>Neoptera</taxon>
        <taxon>Endopterygota</taxon>
        <taxon>Lepidoptera</taxon>
        <taxon>Glossata</taxon>
        <taxon>Ditrysia</taxon>
        <taxon>Tineoidea</taxon>
        <taxon>Psychidae</taxon>
        <taxon>Oiketicinae</taxon>
        <taxon>Eumeta</taxon>
    </lineage>
</organism>
<dbReference type="AlphaFoldDB" id="A0A4C1UM48"/>
<comment type="caution">
    <text evidence="2">The sequence shown here is derived from an EMBL/GenBank/DDBJ whole genome shotgun (WGS) entry which is preliminary data.</text>
</comment>
<name>A0A4C1UM48_EUMVA</name>
<proteinExistence type="predicted"/>
<dbReference type="EMBL" id="BGZK01000195">
    <property type="protein sequence ID" value="GBP27521.1"/>
    <property type="molecule type" value="Genomic_DNA"/>
</dbReference>
<gene>
    <name evidence="2" type="ORF">EVAR_18714_1</name>
</gene>
<reference evidence="2 3" key="1">
    <citation type="journal article" date="2019" name="Commun. Biol.">
        <title>The bagworm genome reveals a unique fibroin gene that provides high tensile strength.</title>
        <authorList>
            <person name="Kono N."/>
            <person name="Nakamura H."/>
            <person name="Ohtoshi R."/>
            <person name="Tomita M."/>
            <person name="Numata K."/>
            <person name="Arakawa K."/>
        </authorList>
    </citation>
    <scope>NUCLEOTIDE SEQUENCE [LARGE SCALE GENOMIC DNA]</scope>
</reference>
<evidence type="ECO:0000313" key="3">
    <source>
        <dbReference type="Proteomes" id="UP000299102"/>
    </source>
</evidence>
<evidence type="ECO:0000256" key="1">
    <source>
        <dbReference type="SAM" id="MobiDB-lite"/>
    </source>
</evidence>
<dbReference type="Proteomes" id="UP000299102">
    <property type="component" value="Unassembled WGS sequence"/>
</dbReference>